<dbReference type="PANTHER" id="PTHR46986:SF1">
    <property type="entry name" value="ENDORIBONUCLEASE YBEY, CHLOROPLASTIC"/>
    <property type="match status" value="1"/>
</dbReference>
<dbReference type="GO" id="GO:0008270">
    <property type="term" value="F:zinc ion binding"/>
    <property type="evidence" value="ECO:0007669"/>
    <property type="project" value="UniProtKB-UniRule"/>
</dbReference>
<organism evidence="9 10">
    <name type="scientific">Buchnera aphidicola</name>
    <name type="common">Hyperomyzus lactucae</name>
    <dbReference type="NCBI Taxonomy" id="1241860"/>
    <lineage>
        <taxon>Bacteria</taxon>
        <taxon>Pseudomonadati</taxon>
        <taxon>Pseudomonadota</taxon>
        <taxon>Gammaproteobacteria</taxon>
        <taxon>Enterobacterales</taxon>
        <taxon>Erwiniaceae</taxon>
        <taxon>Buchnera</taxon>
    </lineage>
</organism>
<reference evidence="9 10" key="1">
    <citation type="submission" date="2018-12" db="EMBL/GenBank/DDBJ databases">
        <authorList>
            <person name="Chong R.A."/>
        </authorList>
    </citation>
    <scope>NUCLEOTIDE SEQUENCE [LARGE SCALE GENOMIC DNA]</scope>
    <source>
        <strain evidence="9 10">Hla</strain>
    </source>
</reference>
<evidence type="ECO:0000256" key="6">
    <source>
        <dbReference type="ARBA" id="ARBA00022801"/>
    </source>
</evidence>
<accession>A0A4D6XYF8</accession>
<comment type="cofactor">
    <cofactor evidence="8">
        <name>Zn(2+)</name>
        <dbReference type="ChEBI" id="CHEBI:29105"/>
    </cofactor>
    <text evidence="8">Binds 1 zinc ion.</text>
</comment>
<comment type="similarity">
    <text evidence="1 8">Belongs to the endoribonuclease YbeY family.</text>
</comment>
<dbReference type="PROSITE" id="PS01306">
    <property type="entry name" value="UPF0054"/>
    <property type="match status" value="1"/>
</dbReference>
<keyword evidence="4 8" id="KW-0479">Metal-binding</keyword>
<keyword evidence="8" id="KW-0698">rRNA processing</keyword>
<feature type="binding site" evidence="8">
    <location>
        <position position="82"/>
    </location>
    <ligand>
        <name>Zn(2+)</name>
        <dbReference type="ChEBI" id="CHEBI:29105"/>
        <note>catalytic</note>
    </ligand>
</feature>
<keyword evidence="7 8" id="KW-0862">Zinc</keyword>
<sequence>MRVVDELEIQYLNYTYRGQNKSTNILSFPINKFIKMNHKLLGDLVLCKNIIKKESLKYNKTLEAYWAHMTIHGTLHLLGYDHKNNKEAKAMEKMENQIMLSLNYYKPYTLKNF</sequence>
<gene>
    <name evidence="8 9" type="primary">ybeY</name>
    <name evidence="9" type="ORF">D9V68_02255</name>
</gene>
<dbReference type="InterPro" id="IPR002036">
    <property type="entry name" value="YbeY"/>
</dbReference>
<evidence type="ECO:0000313" key="9">
    <source>
        <dbReference type="EMBL" id="QCI21157.1"/>
    </source>
</evidence>
<comment type="subcellular location">
    <subcellularLocation>
        <location evidence="8">Cytoplasm</location>
    </subcellularLocation>
</comment>
<dbReference type="HAMAP" id="MF_00009">
    <property type="entry name" value="Endoribonucl_YbeY"/>
    <property type="match status" value="1"/>
</dbReference>
<keyword evidence="2 8" id="KW-0690">Ribosome biogenesis</keyword>
<dbReference type="SUPFAM" id="SSF55486">
    <property type="entry name" value="Metalloproteases ('zincins'), catalytic domain"/>
    <property type="match status" value="1"/>
</dbReference>
<keyword evidence="8" id="KW-0963">Cytoplasm</keyword>
<dbReference type="EC" id="3.1.-.-" evidence="8"/>
<keyword evidence="5 8" id="KW-0255">Endonuclease</keyword>
<dbReference type="NCBIfam" id="TIGR00043">
    <property type="entry name" value="rRNA maturation RNase YbeY"/>
    <property type="match status" value="1"/>
</dbReference>
<dbReference type="Proteomes" id="UP000298738">
    <property type="component" value="Chromosome"/>
</dbReference>
<evidence type="ECO:0000256" key="5">
    <source>
        <dbReference type="ARBA" id="ARBA00022759"/>
    </source>
</evidence>
<evidence type="ECO:0000256" key="7">
    <source>
        <dbReference type="ARBA" id="ARBA00022833"/>
    </source>
</evidence>
<dbReference type="GO" id="GO:0004521">
    <property type="term" value="F:RNA endonuclease activity"/>
    <property type="evidence" value="ECO:0007669"/>
    <property type="project" value="UniProtKB-UniRule"/>
</dbReference>
<dbReference type="Gene3D" id="3.40.390.30">
    <property type="entry name" value="Metalloproteases ('zincins'), catalytic domain"/>
    <property type="match status" value="1"/>
</dbReference>
<dbReference type="AlphaFoldDB" id="A0A4D6XYF8"/>
<dbReference type="GO" id="GO:0005737">
    <property type="term" value="C:cytoplasm"/>
    <property type="evidence" value="ECO:0007669"/>
    <property type="project" value="UniProtKB-SubCell"/>
</dbReference>
<reference evidence="9 10" key="2">
    <citation type="submission" date="2019-05" db="EMBL/GenBank/DDBJ databases">
        <title>Genome evolution of the obligate endosymbiont Buchnera aphidicola.</title>
        <authorList>
            <person name="Moran N.A."/>
        </authorList>
    </citation>
    <scope>NUCLEOTIDE SEQUENCE [LARGE SCALE GENOMIC DNA]</scope>
    <source>
        <strain evidence="9 10">Hla</strain>
    </source>
</reference>
<evidence type="ECO:0000256" key="8">
    <source>
        <dbReference type="HAMAP-Rule" id="MF_00009"/>
    </source>
</evidence>
<dbReference type="PANTHER" id="PTHR46986">
    <property type="entry name" value="ENDORIBONUCLEASE YBEY, CHLOROPLASTIC"/>
    <property type="match status" value="1"/>
</dbReference>
<protein>
    <recommendedName>
        <fullName evidence="8">Endoribonuclease YbeY</fullName>
        <ecNumber evidence="8">3.1.-.-</ecNumber>
    </recommendedName>
</protein>
<evidence type="ECO:0000313" key="10">
    <source>
        <dbReference type="Proteomes" id="UP000298738"/>
    </source>
</evidence>
<dbReference type="Pfam" id="PF02130">
    <property type="entry name" value="YbeY"/>
    <property type="match status" value="1"/>
</dbReference>
<evidence type="ECO:0000256" key="2">
    <source>
        <dbReference type="ARBA" id="ARBA00022517"/>
    </source>
</evidence>
<dbReference type="GO" id="GO:0006364">
    <property type="term" value="P:rRNA processing"/>
    <property type="evidence" value="ECO:0007669"/>
    <property type="project" value="UniProtKB-UniRule"/>
</dbReference>
<feature type="binding site" evidence="8">
    <location>
        <position position="72"/>
    </location>
    <ligand>
        <name>Zn(2+)</name>
        <dbReference type="ChEBI" id="CHEBI:29105"/>
        <note>catalytic</note>
    </ligand>
</feature>
<keyword evidence="3 8" id="KW-0540">Nuclease</keyword>
<dbReference type="InterPro" id="IPR020549">
    <property type="entry name" value="YbeY_CS"/>
</dbReference>
<dbReference type="GO" id="GO:0004222">
    <property type="term" value="F:metalloendopeptidase activity"/>
    <property type="evidence" value="ECO:0007669"/>
    <property type="project" value="InterPro"/>
</dbReference>
<keyword evidence="6 8" id="KW-0378">Hydrolase</keyword>
<name>A0A4D6XYF8_9GAMM</name>
<dbReference type="InterPro" id="IPR023091">
    <property type="entry name" value="MetalPrtase_cat_dom_sf_prd"/>
</dbReference>
<feature type="binding site" evidence="8">
    <location>
        <position position="76"/>
    </location>
    <ligand>
        <name>Zn(2+)</name>
        <dbReference type="ChEBI" id="CHEBI:29105"/>
        <note>catalytic</note>
    </ligand>
</feature>
<proteinExistence type="inferred from homology"/>
<evidence type="ECO:0000256" key="1">
    <source>
        <dbReference type="ARBA" id="ARBA00010875"/>
    </source>
</evidence>
<evidence type="ECO:0000256" key="3">
    <source>
        <dbReference type="ARBA" id="ARBA00022722"/>
    </source>
</evidence>
<evidence type="ECO:0000256" key="4">
    <source>
        <dbReference type="ARBA" id="ARBA00022723"/>
    </source>
</evidence>
<comment type="function">
    <text evidence="8">Single strand-specific metallo-endoribonuclease involved in late-stage 70S ribosome quality control and in maturation of the 3' terminus of the 16S rRNA.</text>
</comment>
<dbReference type="EMBL" id="CP034876">
    <property type="protein sequence ID" value="QCI21157.1"/>
    <property type="molecule type" value="Genomic_DNA"/>
</dbReference>
<dbReference type="OrthoDB" id="9807740at2"/>